<reference evidence="4" key="1">
    <citation type="submission" date="2014-05" db="EMBL/GenBank/DDBJ databases">
        <authorList>
            <person name="Aksoy S."/>
            <person name="Warren W."/>
            <person name="Wilson R.K."/>
        </authorList>
    </citation>
    <scope>NUCLEOTIDE SEQUENCE [LARGE SCALE GENOMIC DNA]</scope>
    <source>
        <strain evidence="4">TTRI</strain>
    </source>
</reference>
<sequence length="771" mass="86607">MLLTRLKQPSSSNTYPPLVKGSGGKNFKNFSSLKMSQAGQTNKLPLVSTNGATMANDSNALLTPIHNTRSTDKSNRPEKRRLGIERNLWRSDEVMCMLKTMQKTKALELLNDKTVKSEKVFKDVEEIMFSSGYRKKSHLQIWTKWKFLKSTYMTSRRTGIMPRMVCSEIYSELHKMLNNRSGANGMLSDCGNSTTGSMDDDVSNVGSSSIVISGVEGGVSTIQGSDEADAPDDRDDRLDIAHPIFGFRLGLVKPEPADTGYETVENNGSVSDKDPLEEPAANGNLHKSSSVQVKQEIEEDSTELETEENITAPTTESILLNKQPIRFIQTPKATSTPNSTANECPTPPLIPLAKLPPLRVAPFAKTVDVKANNMPNRPPPPLTMPPTPRPIHVTSLSHLNETSKLGGIVKFSHPNVMQNFSGSSQQIRTPIRISKEITIHSRNSNTASSSFPKLKQVPMRKTPYSLRPDRAIPDLDDSTSPPASEASSCSQRRLDDIPSSSQLSTQSREESSHPKSSFNNMKKKRRLDWQPENPMTVKMPKIQSAYSQRKPIPDDSEEEEQNVKSSNNKQTEEEKYEKLLNHVVQEVSSSLRDMQKEMMHSFLKTQQQLIRQEHEFQMQQDLMLMKAFQDQTRNIMRTVNKLWSTKPTTQQQTTLDEKKIVSNPKEKCKNPNDTNSESVEEHFEDQANPEDDVFMPDSDEDESQGQIEMYLRNGLERGKGKKQVNNANNNRELEAGVDREVKEEANRNDGRNQVKQTDPSNHIQDVNGAVK</sequence>
<feature type="compositionally biased region" description="Basic and acidic residues" evidence="1">
    <location>
        <begin position="655"/>
        <end position="670"/>
    </location>
</feature>
<evidence type="ECO:0000313" key="4">
    <source>
        <dbReference type="Proteomes" id="UP000078200"/>
    </source>
</evidence>
<feature type="compositionally biased region" description="Polar residues" evidence="1">
    <location>
        <begin position="753"/>
        <end position="764"/>
    </location>
</feature>
<dbReference type="Pfam" id="PF13837">
    <property type="entry name" value="Myb_DNA-bind_4"/>
    <property type="match status" value="1"/>
</dbReference>
<keyword evidence="4" id="KW-1185">Reference proteome</keyword>
<dbReference type="Proteomes" id="UP000078200">
    <property type="component" value="Unassembled WGS sequence"/>
</dbReference>
<evidence type="ECO:0000313" key="3">
    <source>
        <dbReference type="EnsemblMetazoa" id="GAUT043359-PA"/>
    </source>
</evidence>
<feature type="compositionally biased region" description="Polar residues" evidence="1">
    <location>
        <begin position="478"/>
        <end position="491"/>
    </location>
</feature>
<feature type="region of interest" description="Disordered" evidence="1">
    <location>
        <begin position="255"/>
        <end position="293"/>
    </location>
</feature>
<dbReference type="VEuPathDB" id="VectorBase:GAUT043359"/>
<feature type="domain" description="Myb/SANT-like DNA-binding" evidence="2">
    <location>
        <begin position="86"/>
        <end position="176"/>
    </location>
</feature>
<feature type="region of interest" description="Disordered" evidence="1">
    <location>
        <begin position="1"/>
        <end position="20"/>
    </location>
</feature>
<dbReference type="InterPro" id="IPR044822">
    <property type="entry name" value="Myb_DNA-bind_4"/>
</dbReference>
<organism evidence="3 4">
    <name type="scientific">Glossina austeni</name>
    <name type="common">Savannah tsetse fly</name>
    <dbReference type="NCBI Taxonomy" id="7395"/>
    <lineage>
        <taxon>Eukaryota</taxon>
        <taxon>Metazoa</taxon>
        <taxon>Ecdysozoa</taxon>
        <taxon>Arthropoda</taxon>
        <taxon>Hexapoda</taxon>
        <taxon>Insecta</taxon>
        <taxon>Pterygota</taxon>
        <taxon>Neoptera</taxon>
        <taxon>Endopterygota</taxon>
        <taxon>Diptera</taxon>
        <taxon>Brachycera</taxon>
        <taxon>Muscomorpha</taxon>
        <taxon>Hippoboscoidea</taxon>
        <taxon>Glossinidae</taxon>
        <taxon>Glossina</taxon>
    </lineage>
</organism>
<feature type="region of interest" description="Disordered" evidence="1">
    <location>
        <begin position="647"/>
        <end position="771"/>
    </location>
</feature>
<accession>A0A1A9UQX8</accession>
<dbReference type="EnsemblMetazoa" id="GAUT012515-RA">
    <property type="protein sequence ID" value="GAUT012515-PA"/>
    <property type="gene ID" value="GAUT012515"/>
</dbReference>
<evidence type="ECO:0000259" key="2">
    <source>
        <dbReference type="Pfam" id="PF13837"/>
    </source>
</evidence>
<feature type="compositionally biased region" description="Polar residues" evidence="1">
    <location>
        <begin position="440"/>
        <end position="451"/>
    </location>
</feature>
<dbReference type="VEuPathDB" id="VectorBase:GAUT012515"/>
<protein>
    <recommendedName>
        <fullName evidence="2">Myb/SANT-like DNA-binding domain-containing protein</fullName>
    </recommendedName>
</protein>
<evidence type="ECO:0000256" key="1">
    <source>
        <dbReference type="SAM" id="MobiDB-lite"/>
    </source>
</evidence>
<feature type="compositionally biased region" description="Basic and acidic residues" evidence="1">
    <location>
        <begin position="731"/>
        <end position="752"/>
    </location>
</feature>
<proteinExistence type="predicted"/>
<reference evidence="3" key="2">
    <citation type="submission" date="2020-05" db="UniProtKB">
        <authorList>
            <consortium name="EnsemblMetazoa"/>
        </authorList>
    </citation>
    <scope>IDENTIFICATION</scope>
    <source>
        <strain evidence="3">TTRI</strain>
    </source>
</reference>
<feature type="compositionally biased region" description="Acidic residues" evidence="1">
    <location>
        <begin position="687"/>
        <end position="703"/>
    </location>
</feature>
<name>A0A1A9UQX8_GLOAU</name>
<dbReference type="AlphaFoldDB" id="A0A1A9UQX8"/>
<feature type="region of interest" description="Disordered" evidence="1">
    <location>
        <begin position="437"/>
        <end position="574"/>
    </location>
</feature>
<dbReference type="EnsemblMetazoa" id="GAUT043359-RA">
    <property type="protein sequence ID" value="GAUT043359-PA"/>
    <property type="gene ID" value="GAUT043359"/>
</dbReference>